<dbReference type="EMBL" id="JAUSUF010000012">
    <property type="protein sequence ID" value="MDQ0150738.1"/>
    <property type="molecule type" value="Genomic_DNA"/>
</dbReference>
<name>A0ABT9UWN6_9FIRM</name>
<reference evidence="1 2" key="1">
    <citation type="submission" date="2023-07" db="EMBL/GenBank/DDBJ databases">
        <title>Genomic Encyclopedia of Type Strains, Phase IV (KMG-IV): sequencing the most valuable type-strain genomes for metagenomic binning, comparative biology and taxonomic classification.</title>
        <authorList>
            <person name="Goeker M."/>
        </authorList>
    </citation>
    <scope>NUCLEOTIDE SEQUENCE [LARGE SCALE GENOMIC DNA]</scope>
    <source>
        <strain evidence="1 2">DSM 20694</strain>
    </source>
</reference>
<dbReference type="RefSeq" id="WP_307487491.1">
    <property type="nucleotide sequence ID" value="NZ_JAUSUF010000012.1"/>
</dbReference>
<comment type="caution">
    <text evidence="1">The sequence shown here is derived from an EMBL/GenBank/DDBJ whole genome shotgun (WGS) entry which is preliminary data.</text>
</comment>
<dbReference type="Proteomes" id="UP001228504">
    <property type="component" value="Unassembled WGS sequence"/>
</dbReference>
<keyword evidence="2" id="KW-1185">Reference proteome</keyword>
<gene>
    <name evidence="1" type="ORF">J2S18_002708</name>
</gene>
<proteinExistence type="predicted"/>
<sequence length="129" mass="15113">MLIEDMIQRELMYENTGEENEQELMKFLWKNRYEVLILLDKSTGTKYQGFKENFIQQIEKAFTLFFQKSKIPINNDLIHILVSMKIQGYIEILLGGYTMEKSIQLAALIGCYSEGGFQKIIKEIKKCEA</sequence>
<evidence type="ECO:0000313" key="2">
    <source>
        <dbReference type="Proteomes" id="UP001228504"/>
    </source>
</evidence>
<accession>A0ABT9UWN6</accession>
<evidence type="ECO:0000313" key="1">
    <source>
        <dbReference type="EMBL" id="MDQ0150738.1"/>
    </source>
</evidence>
<organism evidence="1 2">
    <name type="scientific">Eubacterium multiforme</name>
    <dbReference type="NCBI Taxonomy" id="83339"/>
    <lineage>
        <taxon>Bacteria</taxon>
        <taxon>Bacillati</taxon>
        <taxon>Bacillota</taxon>
        <taxon>Clostridia</taxon>
        <taxon>Eubacteriales</taxon>
        <taxon>Eubacteriaceae</taxon>
        <taxon>Eubacterium</taxon>
    </lineage>
</organism>
<protein>
    <submittedName>
        <fullName evidence="1">Uncharacterized protein</fullName>
    </submittedName>
</protein>